<feature type="binding site" evidence="4">
    <location>
        <position position="40"/>
    </location>
    <ligand>
        <name>Zn(2+)</name>
        <dbReference type="ChEBI" id="CHEBI:29105"/>
    </ligand>
</feature>
<keyword evidence="2 4" id="KW-0479">Metal-binding</keyword>
<proteinExistence type="inferred from homology"/>
<accession>A0A9P7ZPR9</accession>
<comment type="catalytic activity">
    <reaction evidence="5">
        <text>hydrogencarbonate + H(+) = CO2 + H2O</text>
        <dbReference type="Rhea" id="RHEA:10748"/>
        <dbReference type="ChEBI" id="CHEBI:15377"/>
        <dbReference type="ChEBI" id="CHEBI:15378"/>
        <dbReference type="ChEBI" id="CHEBI:16526"/>
        <dbReference type="ChEBI" id="CHEBI:17544"/>
        <dbReference type="EC" id="4.2.1.1"/>
    </reaction>
</comment>
<dbReference type="SMART" id="SM00947">
    <property type="entry name" value="Pro_CA"/>
    <property type="match status" value="1"/>
</dbReference>
<comment type="cofactor">
    <cofactor evidence="4">
        <name>Zn(2+)</name>
        <dbReference type="ChEBI" id="CHEBI:29105"/>
    </cofactor>
    <text evidence="4">Binds 1 zinc ion per subunit.</text>
</comment>
<feature type="binding site" evidence="4">
    <location>
        <position position="93"/>
    </location>
    <ligand>
        <name>Zn(2+)</name>
        <dbReference type="ChEBI" id="CHEBI:29105"/>
    </ligand>
</feature>
<gene>
    <name evidence="6" type="ORF">F5Z01DRAFT_672899</name>
</gene>
<dbReference type="Pfam" id="PF00484">
    <property type="entry name" value="Pro_CA"/>
    <property type="match status" value="1"/>
</dbReference>
<feature type="binding site" evidence="4">
    <location>
        <position position="90"/>
    </location>
    <ligand>
        <name>Zn(2+)</name>
        <dbReference type="ChEBI" id="CHEBI:29105"/>
    </ligand>
</feature>
<dbReference type="InterPro" id="IPR001765">
    <property type="entry name" value="Carbonic_anhydrase"/>
</dbReference>
<dbReference type="GO" id="GO:0004089">
    <property type="term" value="F:carbonate dehydratase activity"/>
    <property type="evidence" value="ECO:0007669"/>
    <property type="project" value="UniProtKB-UniRule"/>
</dbReference>
<dbReference type="Gene3D" id="3.40.1050.10">
    <property type="entry name" value="Carbonic anhydrase"/>
    <property type="match status" value="1"/>
</dbReference>
<dbReference type="AlphaFoldDB" id="A0A9P7ZPR9"/>
<reference evidence="6" key="1">
    <citation type="journal article" date="2021" name="IMA Fungus">
        <title>Genomic characterization of three marine fungi, including Emericellopsis atlantica sp. nov. with signatures of a generalist lifestyle and marine biomass degradation.</title>
        <authorList>
            <person name="Hagestad O.C."/>
            <person name="Hou L."/>
            <person name="Andersen J.H."/>
            <person name="Hansen E.H."/>
            <person name="Altermark B."/>
            <person name="Li C."/>
            <person name="Kuhnert E."/>
            <person name="Cox R.J."/>
            <person name="Crous P.W."/>
            <person name="Spatafora J.W."/>
            <person name="Lail K."/>
            <person name="Amirebrahimi M."/>
            <person name="Lipzen A."/>
            <person name="Pangilinan J."/>
            <person name="Andreopoulos W."/>
            <person name="Hayes R.D."/>
            <person name="Ng V."/>
            <person name="Grigoriev I.V."/>
            <person name="Jackson S.A."/>
            <person name="Sutton T.D.S."/>
            <person name="Dobson A.D.W."/>
            <person name="Rama T."/>
        </authorList>
    </citation>
    <scope>NUCLEOTIDE SEQUENCE</scope>
    <source>
        <strain evidence="6">TS7</strain>
    </source>
</reference>
<dbReference type="InterPro" id="IPR036874">
    <property type="entry name" value="Carbonic_anhydrase_sf"/>
</dbReference>
<dbReference type="EMBL" id="MU251250">
    <property type="protein sequence ID" value="KAG9255591.1"/>
    <property type="molecule type" value="Genomic_DNA"/>
</dbReference>
<sequence length="165" mass="18701">MSNSVAPKIESANKEYASTFEKITIGPAPTHHFLVLTCMDARLDVFRMLGLQIGEAHVIRNGGGRVPDALRSIICSQQLLETREIIIVHHTDCGFTHFNEEELRSKIRKDMNHVADHLAFMPFTDVKQSVLDDIHLLKNEPLVMNVPITGYVYHTEVGKLERIQQ</sequence>
<comment type="similarity">
    <text evidence="1 5">Belongs to the beta-class carbonic anhydrase family.</text>
</comment>
<name>A0A9P7ZPR9_9HYPO</name>
<dbReference type="CDD" id="cd03379">
    <property type="entry name" value="beta_CA_cladeD"/>
    <property type="match status" value="1"/>
</dbReference>
<comment type="function">
    <text evidence="5">Reversible hydration of carbon dioxide.</text>
</comment>
<comment type="caution">
    <text evidence="6">The sequence shown here is derived from an EMBL/GenBank/DDBJ whole genome shotgun (WGS) entry which is preliminary data.</text>
</comment>
<feature type="binding site" evidence="4">
    <location>
        <position position="38"/>
    </location>
    <ligand>
        <name>Zn(2+)</name>
        <dbReference type="ChEBI" id="CHEBI:29105"/>
    </ligand>
</feature>
<keyword evidence="5" id="KW-0456">Lyase</keyword>
<dbReference type="PANTHER" id="PTHR43175">
    <property type="entry name" value="CARBONIC ANHYDRASE"/>
    <property type="match status" value="1"/>
</dbReference>
<evidence type="ECO:0000256" key="4">
    <source>
        <dbReference type="PIRSR" id="PIRSR601765-1"/>
    </source>
</evidence>
<evidence type="ECO:0000256" key="2">
    <source>
        <dbReference type="ARBA" id="ARBA00022723"/>
    </source>
</evidence>
<evidence type="ECO:0000256" key="3">
    <source>
        <dbReference type="ARBA" id="ARBA00022833"/>
    </source>
</evidence>
<dbReference type="RefSeq" id="XP_046119515.1">
    <property type="nucleotide sequence ID" value="XM_046264870.1"/>
</dbReference>
<dbReference type="GO" id="GO:0008270">
    <property type="term" value="F:zinc ion binding"/>
    <property type="evidence" value="ECO:0007669"/>
    <property type="project" value="UniProtKB-UniRule"/>
</dbReference>
<keyword evidence="7" id="KW-1185">Reference proteome</keyword>
<dbReference type="EC" id="4.2.1.1" evidence="5"/>
<dbReference type="GeneID" id="70295773"/>
<organism evidence="6 7">
    <name type="scientific">Emericellopsis atlantica</name>
    <dbReference type="NCBI Taxonomy" id="2614577"/>
    <lineage>
        <taxon>Eukaryota</taxon>
        <taxon>Fungi</taxon>
        <taxon>Dikarya</taxon>
        <taxon>Ascomycota</taxon>
        <taxon>Pezizomycotina</taxon>
        <taxon>Sordariomycetes</taxon>
        <taxon>Hypocreomycetidae</taxon>
        <taxon>Hypocreales</taxon>
        <taxon>Bionectriaceae</taxon>
        <taxon>Emericellopsis</taxon>
    </lineage>
</organism>
<evidence type="ECO:0000313" key="6">
    <source>
        <dbReference type="EMBL" id="KAG9255591.1"/>
    </source>
</evidence>
<keyword evidence="3 4" id="KW-0862">Zinc</keyword>
<evidence type="ECO:0000313" key="7">
    <source>
        <dbReference type="Proteomes" id="UP000887229"/>
    </source>
</evidence>
<protein>
    <recommendedName>
        <fullName evidence="5">Carbonic anhydrase</fullName>
        <ecNumber evidence="5">4.2.1.1</ecNumber>
    </recommendedName>
    <alternativeName>
        <fullName evidence="5">Carbonate dehydratase</fullName>
    </alternativeName>
</protein>
<dbReference type="OrthoDB" id="10248475at2759"/>
<dbReference type="SUPFAM" id="SSF53056">
    <property type="entry name" value="beta-carbonic anhydrase, cab"/>
    <property type="match status" value="1"/>
</dbReference>
<evidence type="ECO:0000256" key="1">
    <source>
        <dbReference type="ARBA" id="ARBA00006217"/>
    </source>
</evidence>
<dbReference type="PANTHER" id="PTHR43175:SF3">
    <property type="entry name" value="CARBON DISULFIDE HYDROLASE"/>
    <property type="match status" value="1"/>
</dbReference>
<evidence type="ECO:0000256" key="5">
    <source>
        <dbReference type="RuleBase" id="RU003956"/>
    </source>
</evidence>
<dbReference type="Proteomes" id="UP000887229">
    <property type="component" value="Unassembled WGS sequence"/>
</dbReference>